<evidence type="ECO:0000313" key="4">
    <source>
        <dbReference type="Proteomes" id="UP000244406"/>
    </source>
</evidence>
<organism evidence="3 4">
    <name type="scientific">Candidozyma duobushaemuli</name>
    <dbReference type="NCBI Taxonomy" id="1231522"/>
    <lineage>
        <taxon>Eukaryota</taxon>
        <taxon>Fungi</taxon>
        <taxon>Dikarya</taxon>
        <taxon>Ascomycota</taxon>
        <taxon>Saccharomycotina</taxon>
        <taxon>Pichiomycetes</taxon>
        <taxon>Metschnikowiaceae</taxon>
        <taxon>Candidozyma</taxon>
    </lineage>
</organism>
<dbReference type="EMBL" id="PKFP01000003">
    <property type="protein sequence ID" value="PVH15568.1"/>
    <property type="molecule type" value="Genomic_DNA"/>
</dbReference>
<protein>
    <submittedName>
        <fullName evidence="3">Uncharacterized protein</fullName>
    </submittedName>
</protein>
<dbReference type="RefSeq" id="XP_025336508.1">
    <property type="nucleotide sequence ID" value="XM_025481890.1"/>
</dbReference>
<feature type="transmembrane region" description="Helical" evidence="2">
    <location>
        <begin position="36"/>
        <end position="59"/>
    </location>
</feature>
<accession>A0A2V1ACA3</accession>
<keyword evidence="4" id="KW-1185">Reference proteome</keyword>
<gene>
    <name evidence="3" type="ORF">CXQ87_003412</name>
</gene>
<dbReference type="VEuPathDB" id="FungiDB:CXQ87_003412"/>
<sequence length="144" mass="16281">MHLHHRRYYWSSYDYPSYTSSSYSSSTFADGKTQGIFIGSVVGGVLLIAVAGFVVYYFYEKSKKKKVPRTQTVPTGSTQQPRDTRERITRPDPPAVLGYNEPTAPPPTYKDSRYDRAYMDPTPGNDVILVDADSRDRAMVRAQV</sequence>
<name>A0A2V1ACA3_9ASCO</name>
<comment type="caution">
    <text evidence="3">The sequence shown here is derived from an EMBL/GenBank/DDBJ whole genome shotgun (WGS) entry which is preliminary data.</text>
</comment>
<keyword evidence="2" id="KW-1133">Transmembrane helix</keyword>
<feature type="compositionally biased region" description="Polar residues" evidence="1">
    <location>
        <begin position="69"/>
        <end position="81"/>
    </location>
</feature>
<evidence type="ECO:0000313" key="3">
    <source>
        <dbReference type="EMBL" id="PVH15568.1"/>
    </source>
</evidence>
<dbReference type="AlphaFoldDB" id="A0A2V1ACA3"/>
<keyword evidence="2" id="KW-0472">Membrane</keyword>
<dbReference type="GeneID" id="37003412"/>
<keyword evidence="2" id="KW-0812">Transmembrane</keyword>
<evidence type="ECO:0000256" key="2">
    <source>
        <dbReference type="SAM" id="Phobius"/>
    </source>
</evidence>
<dbReference type="Proteomes" id="UP000244406">
    <property type="component" value="Unassembled WGS sequence"/>
</dbReference>
<proteinExistence type="predicted"/>
<evidence type="ECO:0000256" key="1">
    <source>
        <dbReference type="SAM" id="MobiDB-lite"/>
    </source>
</evidence>
<reference evidence="3 4" key="1">
    <citation type="submission" date="2017-12" db="EMBL/GenBank/DDBJ databases">
        <title>Genome Sequence of the Amphotericin B-resistant Candida duobushaemulonii strain, B09383.</title>
        <authorList>
            <person name="Chow N.A."/>
            <person name="Gade L."/>
            <person name="Batra D."/>
            <person name="Rowe L.A."/>
            <person name="Loparev V.N."/>
            <person name="Litvintseva A.P."/>
        </authorList>
    </citation>
    <scope>NUCLEOTIDE SEQUENCE [LARGE SCALE GENOMIC DNA]</scope>
    <source>
        <strain evidence="3 4">B09383</strain>
    </source>
</reference>
<feature type="region of interest" description="Disordered" evidence="1">
    <location>
        <begin position="63"/>
        <end position="115"/>
    </location>
</feature>